<keyword evidence="2" id="KW-1185">Reference proteome</keyword>
<accession>A0A7M7T379</accession>
<evidence type="ECO:0000313" key="1">
    <source>
        <dbReference type="EnsemblMetazoa" id="XP_030850509"/>
    </source>
</evidence>
<organism evidence="1 2">
    <name type="scientific">Strongylocentrotus purpuratus</name>
    <name type="common">Purple sea urchin</name>
    <dbReference type="NCBI Taxonomy" id="7668"/>
    <lineage>
        <taxon>Eukaryota</taxon>
        <taxon>Metazoa</taxon>
        <taxon>Echinodermata</taxon>
        <taxon>Eleutherozoa</taxon>
        <taxon>Echinozoa</taxon>
        <taxon>Echinoidea</taxon>
        <taxon>Euechinoidea</taxon>
        <taxon>Echinacea</taxon>
        <taxon>Camarodonta</taxon>
        <taxon>Echinidea</taxon>
        <taxon>Strongylocentrotidae</taxon>
        <taxon>Strongylocentrotus</taxon>
    </lineage>
</organism>
<dbReference type="AlphaFoldDB" id="A0A7M7T379"/>
<evidence type="ECO:0000313" key="2">
    <source>
        <dbReference type="Proteomes" id="UP000007110"/>
    </source>
</evidence>
<reference evidence="2" key="1">
    <citation type="submission" date="2015-02" db="EMBL/GenBank/DDBJ databases">
        <title>Genome sequencing for Strongylocentrotus purpuratus.</title>
        <authorList>
            <person name="Murali S."/>
            <person name="Liu Y."/>
            <person name="Vee V."/>
            <person name="English A."/>
            <person name="Wang M."/>
            <person name="Skinner E."/>
            <person name="Han Y."/>
            <person name="Muzny D.M."/>
            <person name="Worley K.C."/>
            <person name="Gibbs R.A."/>
        </authorList>
    </citation>
    <scope>NUCLEOTIDE SEQUENCE</scope>
</reference>
<dbReference type="EnsemblMetazoa" id="XM_030994649">
    <property type="protein sequence ID" value="XP_030850509"/>
    <property type="gene ID" value="LOC100888173"/>
</dbReference>
<sequence>MISSPGFILPCPLPLLQHVNSFSAVLNGLAVFLWTVLIRTDMAPNSLLGAFHPHELDSAHLNIHHKRSAHQSSDSLLSTTTGSDVCISTLATDIEQLTVTSSSATFLSSLLACELLHHHHHERRRRVLRGSAATSMKLRFRHQASAPSSHNMAMKYACWTSISSTDGREGTLQSSQEHDEGNIRIKEEGEIKKETCLSIPGSDRLIYEGQLVTHDGLVFTIKPEVDTDMFESLSSTEGQDLSTEQEMVYATIKQVNKEEIFEPITTHGEGGGETEQSIPEGLVFTIKQEVDTDMFESLSSAEGQDPSTEQEMVNATIKQEDKEEIFEPITTQGEGAGENEQSILEVGQWTRQYTPT</sequence>
<reference evidence="1" key="2">
    <citation type="submission" date="2021-01" db="UniProtKB">
        <authorList>
            <consortium name="EnsemblMetazoa"/>
        </authorList>
    </citation>
    <scope>IDENTIFICATION</scope>
</reference>
<dbReference type="GeneID" id="100888173"/>
<proteinExistence type="predicted"/>
<dbReference type="RefSeq" id="XP_030850509.1">
    <property type="nucleotide sequence ID" value="XM_030994649.1"/>
</dbReference>
<dbReference type="Proteomes" id="UP000007110">
    <property type="component" value="Unassembled WGS sequence"/>
</dbReference>
<protein>
    <submittedName>
        <fullName evidence="1">Uncharacterized protein</fullName>
    </submittedName>
</protein>
<name>A0A7M7T379_STRPU</name>